<evidence type="ECO:0000256" key="1">
    <source>
        <dbReference type="SAM" id="Phobius"/>
    </source>
</evidence>
<gene>
    <name evidence="2" type="ordered locus">CHU_1747</name>
</gene>
<feature type="transmembrane region" description="Helical" evidence="1">
    <location>
        <begin position="33"/>
        <end position="53"/>
    </location>
</feature>
<keyword evidence="1" id="KW-1133">Transmembrane helix</keyword>
<protein>
    <submittedName>
        <fullName evidence="2">Uncharacterized protein</fullName>
    </submittedName>
</protein>
<accession>A0A6N4SRJ6</accession>
<sequence length="57" mass="6147">MKEFIQAYFFTFLILSCGSSSLGAFLLKSSLVFASLIEPFPACALGAVCLFLFGSIE</sequence>
<dbReference type="PROSITE" id="PS51257">
    <property type="entry name" value="PROKAR_LIPOPROTEIN"/>
    <property type="match status" value="1"/>
</dbReference>
<keyword evidence="3" id="KW-1185">Reference proteome</keyword>
<keyword evidence="1" id="KW-0472">Membrane</keyword>
<proteinExistence type="predicted"/>
<evidence type="ECO:0000313" key="3">
    <source>
        <dbReference type="Proteomes" id="UP000001822"/>
    </source>
</evidence>
<dbReference type="AlphaFoldDB" id="A0A6N4SRJ6"/>
<evidence type="ECO:0000313" key="2">
    <source>
        <dbReference type="EMBL" id="ABG59014.1"/>
    </source>
</evidence>
<reference evidence="2 3" key="1">
    <citation type="journal article" date="2007" name="Appl. Environ. Microbiol.">
        <title>Genome sequence of the cellulolytic gliding bacterium Cytophaga hutchinsonii.</title>
        <authorList>
            <person name="Xie G."/>
            <person name="Bruce D.C."/>
            <person name="Challacombe J.F."/>
            <person name="Chertkov O."/>
            <person name="Detter J.C."/>
            <person name="Gilna P."/>
            <person name="Han C.S."/>
            <person name="Lucas S."/>
            <person name="Misra M."/>
            <person name="Myers G.L."/>
            <person name="Richardson P."/>
            <person name="Tapia R."/>
            <person name="Thayer N."/>
            <person name="Thompson L.S."/>
            <person name="Brettin T.S."/>
            <person name="Henrissat B."/>
            <person name="Wilson D.B."/>
            <person name="McBride M.J."/>
        </authorList>
    </citation>
    <scope>NUCLEOTIDE SEQUENCE [LARGE SCALE GENOMIC DNA]</scope>
    <source>
        <strain evidence="3">ATCC 33406 / DSM 1761 / CIP 103989 / NBRC 15051 / NCIMB 9469 / D465</strain>
    </source>
</reference>
<name>A0A6N4SRJ6_CYTH3</name>
<keyword evidence="1" id="KW-0812">Transmembrane</keyword>
<dbReference type="KEGG" id="chu:CHU_1747"/>
<feature type="transmembrane region" description="Helical" evidence="1">
    <location>
        <begin position="7"/>
        <end position="27"/>
    </location>
</feature>
<dbReference type="Proteomes" id="UP000001822">
    <property type="component" value="Chromosome"/>
</dbReference>
<organism evidence="2 3">
    <name type="scientific">Cytophaga hutchinsonii (strain ATCC 33406 / DSM 1761 / CIP 103989 / NBRC 15051 / NCIMB 9469 / D465)</name>
    <dbReference type="NCBI Taxonomy" id="269798"/>
    <lineage>
        <taxon>Bacteria</taxon>
        <taxon>Pseudomonadati</taxon>
        <taxon>Bacteroidota</taxon>
        <taxon>Cytophagia</taxon>
        <taxon>Cytophagales</taxon>
        <taxon>Cytophagaceae</taxon>
        <taxon>Cytophaga</taxon>
    </lineage>
</organism>
<dbReference type="EMBL" id="CP000383">
    <property type="protein sequence ID" value="ABG59014.1"/>
    <property type="molecule type" value="Genomic_DNA"/>
</dbReference>